<dbReference type="AlphaFoldDB" id="A0A0D6JUF4"/>
<sequence>MTTLLGRTVVTSDHGNMIGDRAAPVPIREWGHPPGIYTKELVTIPWLVHDNGERREIVSGESVATDAAVSSDVVTKRLENLGYVD</sequence>
<keyword evidence="2" id="KW-1185">Reference proteome</keyword>
<accession>A0A0D6JUF4</accession>
<dbReference type="EMBL" id="CSTE01000003">
    <property type="protein sequence ID" value="CQR52106.1"/>
    <property type="molecule type" value="Genomic_DNA"/>
</dbReference>
<evidence type="ECO:0000313" key="2">
    <source>
        <dbReference type="Proteomes" id="UP000198902"/>
    </source>
</evidence>
<gene>
    <name evidence="1" type="ORF">BN996_02982</name>
</gene>
<dbReference type="OrthoDB" id="100846at2157"/>
<name>A0A0D6JUF4_9EURY</name>
<organism evidence="1 2">
    <name type="scientific">Haloferax massiliensis</name>
    <dbReference type="NCBI Taxonomy" id="1476858"/>
    <lineage>
        <taxon>Archaea</taxon>
        <taxon>Methanobacteriati</taxon>
        <taxon>Methanobacteriota</taxon>
        <taxon>Stenosarchaea group</taxon>
        <taxon>Halobacteria</taxon>
        <taxon>Halobacteriales</taxon>
        <taxon>Haloferacaceae</taxon>
        <taxon>Haloferax</taxon>
    </lineage>
</organism>
<proteinExistence type="predicted"/>
<dbReference type="Proteomes" id="UP000198902">
    <property type="component" value="Unassembled WGS sequence"/>
</dbReference>
<reference evidence="2" key="1">
    <citation type="submission" date="2015-03" db="EMBL/GenBank/DDBJ databases">
        <authorList>
            <person name="Urmite Genomes"/>
        </authorList>
    </citation>
    <scope>NUCLEOTIDE SEQUENCE [LARGE SCALE GENOMIC DNA]</scope>
    <source>
        <strain evidence="2">Arc-Hr</strain>
    </source>
</reference>
<evidence type="ECO:0000313" key="1">
    <source>
        <dbReference type="EMBL" id="CQR52106.1"/>
    </source>
</evidence>
<dbReference type="RefSeq" id="WP_089780303.1">
    <property type="nucleotide sequence ID" value="NZ_CABLRR010000003.1"/>
</dbReference>
<protein>
    <submittedName>
        <fullName evidence="1">Uncharacterized protein</fullName>
    </submittedName>
</protein>